<sequence>MDVSMRAQLLEKTVLIDGREQNVYGLATFKTRPSRSGIGTHCLRAFEGITKRDGKYCIVGSCDDEKTLQFYLKAGYYAQGKFEGKFLFTSVPVKSLIVKENW</sequence>
<organism evidence="1 2">
    <name type="scientific">Candidatus Woesebacteria bacterium RIFCSPHIGHO2_12_FULL_46_16</name>
    <dbReference type="NCBI Taxonomy" id="1802513"/>
    <lineage>
        <taxon>Bacteria</taxon>
        <taxon>Candidatus Woeseibacteriota</taxon>
    </lineage>
</organism>
<proteinExistence type="predicted"/>
<protein>
    <recommendedName>
        <fullName evidence="3">N-acetyltransferase domain-containing protein</fullName>
    </recommendedName>
</protein>
<name>A0A1F8AWR9_9BACT</name>
<evidence type="ECO:0000313" key="2">
    <source>
        <dbReference type="Proteomes" id="UP000178313"/>
    </source>
</evidence>
<dbReference type="Proteomes" id="UP000178313">
    <property type="component" value="Unassembled WGS sequence"/>
</dbReference>
<dbReference type="SUPFAM" id="SSF55729">
    <property type="entry name" value="Acyl-CoA N-acyltransferases (Nat)"/>
    <property type="match status" value="1"/>
</dbReference>
<evidence type="ECO:0000313" key="1">
    <source>
        <dbReference type="EMBL" id="OGM56171.1"/>
    </source>
</evidence>
<comment type="caution">
    <text evidence="1">The sequence shown here is derived from an EMBL/GenBank/DDBJ whole genome shotgun (WGS) entry which is preliminary data.</text>
</comment>
<evidence type="ECO:0008006" key="3">
    <source>
        <dbReference type="Google" id="ProtNLM"/>
    </source>
</evidence>
<dbReference type="AlphaFoldDB" id="A0A1F8AWR9"/>
<dbReference type="STRING" id="1802513.A3E46_02290"/>
<reference evidence="1 2" key="1">
    <citation type="journal article" date="2016" name="Nat. Commun.">
        <title>Thousands of microbial genomes shed light on interconnected biogeochemical processes in an aquifer system.</title>
        <authorList>
            <person name="Anantharaman K."/>
            <person name="Brown C.T."/>
            <person name="Hug L.A."/>
            <person name="Sharon I."/>
            <person name="Castelle C.J."/>
            <person name="Probst A.J."/>
            <person name="Thomas B.C."/>
            <person name="Singh A."/>
            <person name="Wilkins M.J."/>
            <person name="Karaoz U."/>
            <person name="Brodie E.L."/>
            <person name="Williams K.H."/>
            <person name="Hubbard S.S."/>
            <person name="Banfield J.F."/>
        </authorList>
    </citation>
    <scope>NUCLEOTIDE SEQUENCE [LARGE SCALE GENOMIC DNA]</scope>
</reference>
<dbReference type="EMBL" id="MGGZ01000038">
    <property type="protein sequence ID" value="OGM56171.1"/>
    <property type="molecule type" value="Genomic_DNA"/>
</dbReference>
<dbReference type="InterPro" id="IPR016181">
    <property type="entry name" value="Acyl_CoA_acyltransferase"/>
</dbReference>
<gene>
    <name evidence="1" type="ORF">A3E46_02290</name>
</gene>
<accession>A0A1F8AWR9</accession>